<dbReference type="RefSeq" id="WP_210535698.1">
    <property type="nucleotide sequence ID" value="NZ_JAGKTC010000001.1"/>
</dbReference>
<dbReference type="Proteomes" id="UP000673447">
    <property type="component" value="Unassembled WGS sequence"/>
</dbReference>
<reference evidence="1" key="2">
    <citation type="submission" date="2021-03" db="EMBL/GenBank/DDBJ databases">
        <authorList>
            <person name="Cao W."/>
        </authorList>
    </citation>
    <scope>NUCLEOTIDE SEQUENCE</scope>
    <source>
        <strain evidence="1">110414</strain>
    </source>
</reference>
<accession>A0A941ASY4</accession>
<dbReference type="AlphaFoldDB" id="A0A941ASY4"/>
<comment type="caution">
    <text evidence="1">The sequence shown here is derived from an EMBL/GenBank/DDBJ whole genome shotgun (WGS) entry which is preliminary data.</text>
</comment>
<dbReference type="EMBL" id="JAGKTC010000001">
    <property type="protein sequence ID" value="MBP3983881.1"/>
    <property type="molecule type" value="Genomic_DNA"/>
</dbReference>
<evidence type="ECO:0000313" key="1">
    <source>
        <dbReference type="EMBL" id="MBP3983881.1"/>
    </source>
</evidence>
<protein>
    <submittedName>
        <fullName evidence="1">Uncharacterized protein</fullName>
    </submittedName>
</protein>
<organism evidence="1 2">
    <name type="scientific">Pseudoxanthomonas helianthi</name>
    <dbReference type="NCBI Taxonomy" id="1453541"/>
    <lineage>
        <taxon>Bacteria</taxon>
        <taxon>Pseudomonadati</taxon>
        <taxon>Pseudomonadota</taxon>
        <taxon>Gammaproteobacteria</taxon>
        <taxon>Lysobacterales</taxon>
        <taxon>Lysobacteraceae</taxon>
        <taxon>Pseudoxanthomonas</taxon>
    </lineage>
</organism>
<keyword evidence="2" id="KW-1185">Reference proteome</keyword>
<reference evidence="1" key="1">
    <citation type="journal article" date="2016" name="Int. J. Syst. Evol. Microbiol.">
        <title>Pseudoxanthomonas helianthi sp. nov., isolated from roots of Jerusalem artichoke (Helianthus tuberosus).</title>
        <authorList>
            <person name="Kittiwongwattana C."/>
            <person name="Thawai C."/>
        </authorList>
    </citation>
    <scope>NUCLEOTIDE SEQUENCE</scope>
    <source>
        <strain evidence="1">110414</strain>
    </source>
</reference>
<evidence type="ECO:0000313" key="2">
    <source>
        <dbReference type="Proteomes" id="UP000673447"/>
    </source>
</evidence>
<name>A0A941ASY4_9GAMM</name>
<proteinExistence type="predicted"/>
<gene>
    <name evidence="1" type="ORF">J5837_05515</name>
</gene>
<sequence>MASVQAVNLTITPVANSDNVSVYVGYTVAASSHDLATGQHYREVCELIGDDTPGDGTDDALRTIYDATTTFDGSHSAYTRAIQLFVPRSALDEDSGRAILDEDEIRAKVTLLPIPTSRESNLIRLGGLVLNPN</sequence>